<comment type="caution">
    <text evidence="4">The sequence shown here is derived from an EMBL/GenBank/DDBJ whole genome shotgun (WGS) entry which is preliminary data.</text>
</comment>
<feature type="region of interest" description="Disordered" evidence="1">
    <location>
        <begin position="329"/>
        <end position="356"/>
    </location>
</feature>
<dbReference type="InterPro" id="IPR050309">
    <property type="entry name" value="Type-B_Carboxylest/Lipase"/>
</dbReference>
<dbReference type="InterPro" id="IPR002018">
    <property type="entry name" value="CarbesteraseB"/>
</dbReference>
<dbReference type="EMBL" id="QUQM01000001">
    <property type="protein sequence ID" value="KAA8651080.1"/>
    <property type="molecule type" value="Genomic_DNA"/>
</dbReference>
<dbReference type="GeneID" id="54326475"/>
<dbReference type="VEuPathDB" id="FungiDB:EYZ11_010175"/>
<feature type="region of interest" description="Disordered" evidence="1">
    <location>
        <begin position="178"/>
        <end position="222"/>
    </location>
</feature>
<feature type="chain" id="PRO_5024405677" description="Carboxylesterase type B domain-containing protein" evidence="2">
    <location>
        <begin position="22"/>
        <end position="471"/>
    </location>
</feature>
<dbReference type="SUPFAM" id="SSF53474">
    <property type="entry name" value="alpha/beta-Hydrolases"/>
    <property type="match status" value="1"/>
</dbReference>
<name>A0A5M9N0E1_9EURO</name>
<evidence type="ECO:0000256" key="1">
    <source>
        <dbReference type="SAM" id="MobiDB-lite"/>
    </source>
</evidence>
<dbReference type="Pfam" id="PF00135">
    <property type="entry name" value="COesterase"/>
    <property type="match status" value="1"/>
</dbReference>
<dbReference type="PANTHER" id="PTHR11559">
    <property type="entry name" value="CARBOXYLESTERASE"/>
    <property type="match status" value="1"/>
</dbReference>
<feature type="compositionally biased region" description="Polar residues" evidence="1">
    <location>
        <begin position="208"/>
        <end position="222"/>
    </location>
</feature>
<dbReference type="AlphaFoldDB" id="A0A5M9N0E1"/>
<dbReference type="InterPro" id="IPR029058">
    <property type="entry name" value="AB_hydrolase_fold"/>
</dbReference>
<evidence type="ECO:0000259" key="3">
    <source>
        <dbReference type="Pfam" id="PF00135"/>
    </source>
</evidence>
<sequence length="471" mass="52477">MFSTLALCSLSILSTFTTTAALQFPPVDLGYATHVPTYINTTESGTRIGLYNNIRFAQQPTSSLRFRKPHTPPPSQHGIQDGRDRLFSSDCVSAAPPQVLFPTINGSAWGQEDCLFLNVWVPEGVRPGDNVPVIHWLHGSAYAFGSKDLFNAMGLMDLIKRREDRFIFVASNYSPDPDVQDLNGQTEETAHSGVNREPCLSYQDGRDGSNSPTEDHTTNTWEHNVCEVRNPEHPRLRPLQKYVEFSHVEIRNPAREIGCIVDAIEEMSSGKAKCNNNAVLAGGPWCLEGTTLSADIREVERTPVFVGYSTFRVLDGQLFQSITLAQGHVRLPSARKPSNPPRKAKKRQGGDTKRARKACQALPAATNHGSLSHEQKQGLVRLREEGLTWNEIASRFPGRKKGTLQAAYYSWVKSTHGLSTQLLHHNGRRPAASDKQSCRATEQTTLSVRSWNPPKRVVKNPRYSFRPRCIP</sequence>
<dbReference type="RefSeq" id="XP_033430441.1">
    <property type="nucleotide sequence ID" value="XM_033568446.1"/>
</dbReference>
<reference evidence="4 5" key="1">
    <citation type="submission" date="2019-08" db="EMBL/GenBank/DDBJ databases">
        <title>The genome sequence of a newly discovered highly antifungal drug resistant Aspergillus species, Aspergillus tanneri NIH 1004.</title>
        <authorList>
            <person name="Mounaud S."/>
            <person name="Singh I."/>
            <person name="Joardar V."/>
            <person name="Pakala S."/>
            <person name="Pakala S."/>
            <person name="Venepally P."/>
            <person name="Chung J.K."/>
            <person name="Losada L."/>
            <person name="Nierman W.C."/>
        </authorList>
    </citation>
    <scope>NUCLEOTIDE SEQUENCE [LARGE SCALE GENOMIC DNA]</scope>
    <source>
        <strain evidence="4 5">NIH1004</strain>
    </source>
</reference>
<feature type="domain" description="Carboxylesterase type B" evidence="3">
    <location>
        <begin position="43"/>
        <end position="173"/>
    </location>
</feature>
<dbReference type="Gene3D" id="3.40.50.1820">
    <property type="entry name" value="alpha/beta hydrolase"/>
    <property type="match status" value="1"/>
</dbReference>
<dbReference type="Proteomes" id="UP000324241">
    <property type="component" value="Unassembled WGS sequence"/>
</dbReference>
<feature type="signal peptide" evidence="2">
    <location>
        <begin position="1"/>
        <end position="21"/>
    </location>
</feature>
<gene>
    <name evidence="4" type="ORF">ATNIH1004_003773</name>
</gene>
<keyword evidence="2" id="KW-0732">Signal</keyword>
<organism evidence="4 5">
    <name type="scientific">Aspergillus tanneri</name>
    <dbReference type="NCBI Taxonomy" id="1220188"/>
    <lineage>
        <taxon>Eukaryota</taxon>
        <taxon>Fungi</taxon>
        <taxon>Dikarya</taxon>
        <taxon>Ascomycota</taxon>
        <taxon>Pezizomycotina</taxon>
        <taxon>Eurotiomycetes</taxon>
        <taxon>Eurotiomycetidae</taxon>
        <taxon>Eurotiales</taxon>
        <taxon>Aspergillaceae</taxon>
        <taxon>Aspergillus</taxon>
        <taxon>Aspergillus subgen. Circumdati</taxon>
    </lineage>
</organism>
<dbReference type="OrthoDB" id="4509038at2759"/>
<proteinExistence type="predicted"/>
<dbReference type="PROSITE" id="PS00941">
    <property type="entry name" value="CARBOXYLESTERASE_B_2"/>
    <property type="match status" value="1"/>
</dbReference>
<evidence type="ECO:0000313" key="4">
    <source>
        <dbReference type="EMBL" id="KAA8651080.1"/>
    </source>
</evidence>
<accession>A0A5M9N0E1</accession>
<dbReference type="VEuPathDB" id="FungiDB:EYZ11_010184"/>
<dbReference type="InterPro" id="IPR019819">
    <property type="entry name" value="Carboxylesterase_B_CS"/>
</dbReference>
<evidence type="ECO:0000256" key="2">
    <source>
        <dbReference type="SAM" id="SignalP"/>
    </source>
</evidence>
<evidence type="ECO:0000313" key="5">
    <source>
        <dbReference type="Proteomes" id="UP000324241"/>
    </source>
</evidence>
<protein>
    <recommendedName>
        <fullName evidence="3">Carboxylesterase type B domain-containing protein</fullName>
    </recommendedName>
</protein>